<reference evidence="3" key="1">
    <citation type="journal article" date="2020" name="bioRxiv">
        <title>Comparative genomics of Chlamydomonas.</title>
        <authorList>
            <person name="Craig R.J."/>
            <person name="Hasan A.R."/>
            <person name="Ness R.W."/>
            <person name="Keightley P.D."/>
        </authorList>
    </citation>
    <scope>NUCLEOTIDE SEQUENCE</scope>
    <source>
        <strain evidence="3">CCAP 11/70</strain>
    </source>
</reference>
<feature type="region of interest" description="Disordered" evidence="1">
    <location>
        <begin position="580"/>
        <end position="622"/>
    </location>
</feature>
<feature type="region of interest" description="Disordered" evidence="1">
    <location>
        <begin position="70"/>
        <end position="102"/>
    </location>
</feature>
<keyword evidence="4" id="KW-1185">Reference proteome</keyword>
<comment type="caution">
    <text evidence="3">The sequence shown here is derived from an EMBL/GenBank/DDBJ whole genome shotgun (WGS) entry which is preliminary data.</text>
</comment>
<evidence type="ECO:0000256" key="2">
    <source>
        <dbReference type="SAM" id="SignalP"/>
    </source>
</evidence>
<protein>
    <submittedName>
        <fullName evidence="3">Uncharacterized protein</fullName>
    </submittedName>
</protein>
<feature type="compositionally biased region" description="Low complexity" evidence="1">
    <location>
        <begin position="483"/>
        <end position="497"/>
    </location>
</feature>
<feature type="compositionally biased region" description="Gly residues" evidence="1">
    <location>
        <begin position="498"/>
        <end position="518"/>
    </location>
</feature>
<sequence>MSLLSAVSPLLFLDLEVLVGGAGDNEAAPVFQEAGPRHLAAPPQPQHLQYGPGIVAVELVNVLDGASRSPLLASDEDEDDSDDDPGSIYSSPVDDGRSHDDQMATNGIHAYWRPEPLGAKTDPLATPALQNAAVSAERALRPPLASLPWPALDPAASAPGDLAVPPELSSPLPSLPAAAGAGNVATCCALRPGSRRLLLALQRHYTVVAFSHRGDAWLQEMLEVVDGDRECLTLRASFLETSAGGGPGESLDDLLGWPFGVPAIIVDGACTIPLPGLHWPPSSEAPSAPEGPLVVTAASRELFGCLSDNVIEVMPYHLYDGPYDYTVDVLGAVLLGSSPTAALPAASSPAPASSAAPAAAAGGGGCVGPARCCRLRATPAVADALRRLGLGSPEALLGCCSMLSSPFSTTGGLLAPTAMPTPGLVLAPVTAPVSLPAPARHAQRRRGRNAHTWQGPLRGLAPIAEDGEREEQEAEMPRPPPSAASSGRASCSDSSSGSGSGSGSGSDGGSGGRSGSGNGNDADRLPGKTVMLAAERLLRGQQGYALLPGGCFGGALLASTGGGASASAGGGCFGGAVLTGPQAQDSSSDATGAPQRSLQPPQSPQPFMKGARDSNGTACSAGGNSGAGSDYISAAPLSSSSGGGSASALSSPSLSSALLSPAGCSPKEPPYARLLPLARVSTCFGAGPTEAEQGDSGCGCGMTRAGSAPAGRTPPLPQAGGAGATASSPGRFKFGRIGICLRPSVQ</sequence>
<dbReference type="OrthoDB" id="563304at2759"/>
<feature type="chain" id="PRO_5033023760" evidence="2">
    <location>
        <begin position="28"/>
        <end position="746"/>
    </location>
</feature>
<accession>A0A835XUL4</accession>
<feature type="compositionally biased region" description="Polar residues" evidence="1">
    <location>
        <begin position="581"/>
        <end position="590"/>
    </location>
</feature>
<feature type="compositionally biased region" description="Acidic residues" evidence="1">
    <location>
        <begin position="465"/>
        <end position="474"/>
    </location>
</feature>
<dbReference type="AlphaFoldDB" id="A0A835XUL4"/>
<name>A0A835XUL4_9CHLO</name>
<feature type="region of interest" description="Disordered" evidence="1">
    <location>
        <begin position="705"/>
        <end position="732"/>
    </location>
</feature>
<evidence type="ECO:0000256" key="1">
    <source>
        <dbReference type="SAM" id="MobiDB-lite"/>
    </source>
</evidence>
<proteinExistence type="predicted"/>
<organism evidence="3 4">
    <name type="scientific">Edaphochlamys debaryana</name>
    <dbReference type="NCBI Taxonomy" id="47281"/>
    <lineage>
        <taxon>Eukaryota</taxon>
        <taxon>Viridiplantae</taxon>
        <taxon>Chlorophyta</taxon>
        <taxon>core chlorophytes</taxon>
        <taxon>Chlorophyceae</taxon>
        <taxon>CS clade</taxon>
        <taxon>Chlamydomonadales</taxon>
        <taxon>Chlamydomonadales incertae sedis</taxon>
        <taxon>Edaphochlamys</taxon>
    </lineage>
</organism>
<feature type="region of interest" description="Disordered" evidence="1">
    <location>
        <begin position="437"/>
        <end position="525"/>
    </location>
</feature>
<keyword evidence="2" id="KW-0732">Signal</keyword>
<feature type="signal peptide" evidence="2">
    <location>
        <begin position="1"/>
        <end position="27"/>
    </location>
</feature>
<feature type="compositionally biased region" description="Acidic residues" evidence="1">
    <location>
        <begin position="74"/>
        <end position="85"/>
    </location>
</feature>
<dbReference type="EMBL" id="JAEHOE010000066">
    <property type="protein sequence ID" value="KAG2490064.1"/>
    <property type="molecule type" value="Genomic_DNA"/>
</dbReference>
<dbReference type="Proteomes" id="UP000612055">
    <property type="component" value="Unassembled WGS sequence"/>
</dbReference>
<gene>
    <name evidence="3" type="ORF">HYH03_011529</name>
</gene>
<evidence type="ECO:0000313" key="4">
    <source>
        <dbReference type="Proteomes" id="UP000612055"/>
    </source>
</evidence>
<evidence type="ECO:0000313" key="3">
    <source>
        <dbReference type="EMBL" id="KAG2490064.1"/>
    </source>
</evidence>